<evidence type="ECO:0000256" key="2">
    <source>
        <dbReference type="SAM" id="Phobius"/>
    </source>
</evidence>
<dbReference type="InterPro" id="IPR010090">
    <property type="entry name" value="Phage_tape_meas"/>
</dbReference>
<evidence type="ECO:0000313" key="5">
    <source>
        <dbReference type="Proteomes" id="UP000198034"/>
    </source>
</evidence>
<feature type="transmembrane region" description="Helical" evidence="2">
    <location>
        <begin position="310"/>
        <end position="332"/>
    </location>
</feature>
<dbReference type="Pfam" id="PF10145">
    <property type="entry name" value="PhageMin_Tail"/>
    <property type="match status" value="1"/>
</dbReference>
<dbReference type="EMBL" id="MTCY01000022">
    <property type="protein sequence ID" value="OWP76851.1"/>
    <property type="molecule type" value="Genomic_DNA"/>
</dbReference>
<evidence type="ECO:0000313" key="4">
    <source>
        <dbReference type="EMBL" id="OWP76851.1"/>
    </source>
</evidence>
<keyword evidence="2" id="KW-0812">Transmembrane</keyword>
<comment type="caution">
    <text evidence="4">The sequence shown here is derived from an EMBL/GenBank/DDBJ whole genome shotgun (WGS) entry which is preliminary data.</text>
</comment>
<dbReference type="AlphaFoldDB" id="A0A246GC80"/>
<feature type="domain" description="Phage tail tape measure protein" evidence="3">
    <location>
        <begin position="71"/>
        <end position="257"/>
    </location>
</feature>
<protein>
    <recommendedName>
        <fullName evidence="3">Phage tail tape measure protein domain-containing protein</fullName>
    </recommendedName>
</protein>
<keyword evidence="2" id="KW-1133">Transmembrane helix</keyword>
<evidence type="ECO:0000256" key="1">
    <source>
        <dbReference type="SAM" id="MobiDB-lite"/>
    </source>
</evidence>
<gene>
    <name evidence="4" type="ORF">BWK62_08670</name>
</gene>
<organism evidence="4 5">
    <name type="scientific">Flavobacterium columnare</name>
    <dbReference type="NCBI Taxonomy" id="996"/>
    <lineage>
        <taxon>Bacteria</taxon>
        <taxon>Pseudomonadati</taxon>
        <taxon>Bacteroidota</taxon>
        <taxon>Flavobacteriia</taxon>
        <taxon>Flavobacteriales</taxon>
        <taxon>Flavobacteriaceae</taxon>
        <taxon>Flavobacterium</taxon>
    </lineage>
</organism>
<feature type="region of interest" description="Disordered" evidence="1">
    <location>
        <begin position="475"/>
        <end position="502"/>
    </location>
</feature>
<name>A0A246GC80_9FLAO</name>
<keyword evidence="2" id="KW-0472">Membrane</keyword>
<evidence type="ECO:0000259" key="3">
    <source>
        <dbReference type="Pfam" id="PF10145"/>
    </source>
</evidence>
<feature type="compositionally biased region" description="Low complexity" evidence="1">
    <location>
        <begin position="491"/>
        <end position="502"/>
    </location>
</feature>
<reference evidence="4 5" key="1">
    <citation type="journal article" date="2017" name="Infect. Genet. Evol.">
        <title>Comparative genome analysis of fish pathogen Flavobacterium columnare reveals extensive sequence diversity within the species.</title>
        <authorList>
            <person name="Kayansamruaj P."/>
            <person name="Dong H.T."/>
            <person name="Hirono I."/>
            <person name="Kondo H."/>
            <person name="Senapin S."/>
            <person name="Rodkhum C."/>
        </authorList>
    </citation>
    <scope>NUCLEOTIDE SEQUENCE [LARGE SCALE GENOMIC DNA]</scope>
    <source>
        <strain evidence="4 5">1214</strain>
    </source>
</reference>
<proteinExistence type="predicted"/>
<sequence length="593" mass="63571">MSKKSKLELLMELSDKMFNNKLSQVQAKLSGATEKMEGKLKHFNMTQIKVFSNIGESFDPVKINQMNEVFQDLSDQLDFTNDISNVQTALQQMDVKNIDAVTEKIHQISKVFNEDSMEIAKAANAMTKQIGGSFESNLVLLEAGFEKGANLNGDMIDQFKEYGPQIRELGLDASQMMAIMANAGKQGIFSDKAIDSIKEANLSLKEMGPAQVDALKGIGLSVKDLAGKTSFEAVRMISKAMDGATAQAKQLALTDIFKGAGEDAGMSFILGLGTMELDPNKIPSFENADKGIKTWVANLQSSITESVGGWMPLINALGMGGMAVSGMISLGGQLIPLLGKLGLSAKLAAAGQWLLNIALNMNPIGLVVIAITALIAIIVVAINKFDSWGAALLVFMGPVGRVIAALKLIYDHWESIKTAFQTDGIIGGLKRIAVVLLDVLLKPLQQILELAAKLDPTGLAQKGVDKLKAFREGNNLVAPGENDPKKPKPVNPVGPVNPSSVNPVAKAPVSPLLKVPVIDGKLAPDSKKKKQGEEVSRVAGSANQVRKIDIRIDSFNKGGINVAQSAYAGMTKDDVEAWFKEMLRRVMINAETA</sequence>
<dbReference type="Proteomes" id="UP000198034">
    <property type="component" value="Unassembled WGS sequence"/>
</dbReference>
<accession>A0A246GC80</accession>
<feature type="transmembrane region" description="Helical" evidence="2">
    <location>
        <begin position="388"/>
        <end position="410"/>
    </location>
</feature>
<feature type="transmembrane region" description="Helical" evidence="2">
    <location>
        <begin position="353"/>
        <end position="382"/>
    </location>
</feature>